<gene>
    <name evidence="2" type="ORF">NPX13_g106</name>
</gene>
<organism evidence="2 3">
    <name type="scientific">Xylaria arbuscula</name>
    <dbReference type="NCBI Taxonomy" id="114810"/>
    <lineage>
        <taxon>Eukaryota</taxon>
        <taxon>Fungi</taxon>
        <taxon>Dikarya</taxon>
        <taxon>Ascomycota</taxon>
        <taxon>Pezizomycotina</taxon>
        <taxon>Sordariomycetes</taxon>
        <taxon>Xylariomycetidae</taxon>
        <taxon>Xylariales</taxon>
        <taxon>Xylariaceae</taxon>
        <taxon>Xylaria</taxon>
    </lineage>
</organism>
<accession>A0A9W8TRC6</accession>
<feature type="compositionally biased region" description="Polar residues" evidence="1">
    <location>
        <begin position="248"/>
        <end position="261"/>
    </location>
</feature>
<feature type="compositionally biased region" description="Low complexity" evidence="1">
    <location>
        <begin position="181"/>
        <end position="196"/>
    </location>
</feature>
<feature type="compositionally biased region" description="Acidic residues" evidence="1">
    <location>
        <begin position="137"/>
        <end position="153"/>
    </location>
</feature>
<evidence type="ECO:0000313" key="3">
    <source>
        <dbReference type="Proteomes" id="UP001148614"/>
    </source>
</evidence>
<comment type="caution">
    <text evidence="2">The sequence shown here is derived from an EMBL/GenBank/DDBJ whole genome shotgun (WGS) entry which is preliminary data.</text>
</comment>
<feature type="region of interest" description="Disordered" evidence="1">
    <location>
        <begin position="133"/>
        <end position="211"/>
    </location>
</feature>
<reference evidence="2" key="1">
    <citation type="submission" date="2022-07" db="EMBL/GenBank/DDBJ databases">
        <title>Genome Sequence of Xylaria arbuscula.</title>
        <authorList>
            <person name="Buettner E."/>
        </authorList>
    </citation>
    <scope>NUCLEOTIDE SEQUENCE</scope>
    <source>
        <strain evidence="2">VT107</strain>
    </source>
</reference>
<sequence>MNDDQDRRRDYDFDRACKDIIVRLLSTYKQDAWEQWLASFQERLRNQIQAANLVGCPSPLAVQRNICESIWEESFPDDPLPWSFKHNRPKMGHEMKLETMEAALAICCADMMVALKILSTNFVDKGAGSLLERVEQTEDIEEDEDVEEDEDGDNSVIPEPTIKKTLTPNDDAASNPELKIVATTSKTPTKPVPSSAETQEVLQPRTERTVEAHKRACESLMKRMEAMSAEYREFQASGKMLDEKAKQLATQLSSDASNSPAEPNRKRHRPDSD</sequence>
<keyword evidence="3" id="KW-1185">Reference proteome</keyword>
<evidence type="ECO:0000256" key="1">
    <source>
        <dbReference type="SAM" id="MobiDB-lite"/>
    </source>
</evidence>
<dbReference type="EMBL" id="JANPWZ010000005">
    <property type="protein sequence ID" value="KAJ3580448.1"/>
    <property type="molecule type" value="Genomic_DNA"/>
</dbReference>
<evidence type="ECO:0000313" key="2">
    <source>
        <dbReference type="EMBL" id="KAJ3580448.1"/>
    </source>
</evidence>
<feature type="region of interest" description="Disordered" evidence="1">
    <location>
        <begin position="242"/>
        <end position="273"/>
    </location>
</feature>
<protein>
    <submittedName>
        <fullName evidence="2">Uncharacterized protein</fullName>
    </submittedName>
</protein>
<dbReference type="Proteomes" id="UP001148614">
    <property type="component" value="Unassembled WGS sequence"/>
</dbReference>
<proteinExistence type="predicted"/>
<dbReference type="AlphaFoldDB" id="A0A9W8TRC6"/>
<name>A0A9W8TRC6_9PEZI</name>